<accession>A0AAN8FBH2</accession>
<dbReference type="EMBL" id="WIXE01015963">
    <property type="protein sequence ID" value="KAK5973044.1"/>
    <property type="molecule type" value="Genomic_DNA"/>
</dbReference>
<gene>
    <name evidence="1" type="ORF">GCK32_022446</name>
</gene>
<protein>
    <submittedName>
        <fullName evidence="1">Uncharacterized protein</fullName>
    </submittedName>
</protein>
<dbReference type="Proteomes" id="UP001331761">
    <property type="component" value="Unassembled WGS sequence"/>
</dbReference>
<comment type="caution">
    <text evidence="1">The sequence shown here is derived from an EMBL/GenBank/DDBJ whole genome shotgun (WGS) entry which is preliminary data.</text>
</comment>
<sequence>MALLRSNSLIDGIITCLQNLDEALSRSLVGPPVIRNLLFTIEYTVGYLS</sequence>
<organism evidence="1 2">
    <name type="scientific">Trichostrongylus colubriformis</name>
    <name type="common">Black scour worm</name>
    <dbReference type="NCBI Taxonomy" id="6319"/>
    <lineage>
        <taxon>Eukaryota</taxon>
        <taxon>Metazoa</taxon>
        <taxon>Ecdysozoa</taxon>
        <taxon>Nematoda</taxon>
        <taxon>Chromadorea</taxon>
        <taxon>Rhabditida</taxon>
        <taxon>Rhabditina</taxon>
        <taxon>Rhabditomorpha</taxon>
        <taxon>Strongyloidea</taxon>
        <taxon>Trichostrongylidae</taxon>
        <taxon>Trichostrongylus</taxon>
    </lineage>
</organism>
<dbReference type="AlphaFoldDB" id="A0AAN8FBH2"/>
<proteinExistence type="predicted"/>
<evidence type="ECO:0000313" key="1">
    <source>
        <dbReference type="EMBL" id="KAK5973044.1"/>
    </source>
</evidence>
<reference evidence="1 2" key="1">
    <citation type="submission" date="2019-10" db="EMBL/GenBank/DDBJ databases">
        <title>Assembly and Annotation for the nematode Trichostrongylus colubriformis.</title>
        <authorList>
            <person name="Martin J."/>
        </authorList>
    </citation>
    <scope>NUCLEOTIDE SEQUENCE [LARGE SCALE GENOMIC DNA]</scope>
    <source>
        <strain evidence="1">G859</strain>
        <tissue evidence="1">Whole worm</tissue>
    </source>
</reference>
<name>A0AAN8FBH2_TRICO</name>
<keyword evidence="2" id="KW-1185">Reference proteome</keyword>
<evidence type="ECO:0000313" key="2">
    <source>
        <dbReference type="Proteomes" id="UP001331761"/>
    </source>
</evidence>